<organism evidence="1 2">
    <name type="scientific">Racocetra persica</name>
    <dbReference type="NCBI Taxonomy" id="160502"/>
    <lineage>
        <taxon>Eukaryota</taxon>
        <taxon>Fungi</taxon>
        <taxon>Fungi incertae sedis</taxon>
        <taxon>Mucoromycota</taxon>
        <taxon>Glomeromycotina</taxon>
        <taxon>Glomeromycetes</taxon>
        <taxon>Diversisporales</taxon>
        <taxon>Gigasporaceae</taxon>
        <taxon>Racocetra</taxon>
    </lineage>
</organism>
<name>A0ACA9RXC9_9GLOM</name>
<evidence type="ECO:0000313" key="1">
    <source>
        <dbReference type="EMBL" id="CAG8816121.1"/>
    </source>
</evidence>
<reference evidence="1" key="1">
    <citation type="submission" date="2021-06" db="EMBL/GenBank/DDBJ databases">
        <authorList>
            <person name="Kallberg Y."/>
            <person name="Tangrot J."/>
            <person name="Rosling A."/>
        </authorList>
    </citation>
    <scope>NUCLEOTIDE SEQUENCE</scope>
    <source>
        <strain evidence="1">MA461A</strain>
    </source>
</reference>
<accession>A0ACA9RXC9</accession>
<keyword evidence="2" id="KW-1185">Reference proteome</keyword>
<comment type="caution">
    <text evidence="1">The sequence shown here is derived from an EMBL/GenBank/DDBJ whole genome shotgun (WGS) entry which is preliminary data.</text>
</comment>
<feature type="non-terminal residue" evidence="1">
    <location>
        <position position="67"/>
    </location>
</feature>
<evidence type="ECO:0000313" key="2">
    <source>
        <dbReference type="Proteomes" id="UP000789920"/>
    </source>
</evidence>
<feature type="non-terminal residue" evidence="1">
    <location>
        <position position="1"/>
    </location>
</feature>
<dbReference type="Proteomes" id="UP000789920">
    <property type="component" value="Unassembled WGS sequence"/>
</dbReference>
<proteinExistence type="predicted"/>
<gene>
    <name evidence="1" type="ORF">RPERSI_LOCUS24385</name>
</gene>
<protein>
    <submittedName>
        <fullName evidence="1">13354_t:CDS:1</fullName>
    </submittedName>
</protein>
<dbReference type="EMBL" id="CAJVQC010078148">
    <property type="protein sequence ID" value="CAG8816121.1"/>
    <property type="molecule type" value="Genomic_DNA"/>
</dbReference>
<sequence>MAETTSLLTSTLQDRDPVIIVTIPEDKADISLINNKPLKAIIHLIVWFIISAAFVFLILQVYLPPLD</sequence>